<protein>
    <recommendedName>
        <fullName evidence="9">Bcl-2 Bcl-2 homology region 1-3 domain-containing protein</fullName>
    </recommendedName>
</protein>
<dbReference type="OrthoDB" id="6021377at2759"/>
<evidence type="ECO:0000256" key="4">
    <source>
        <dbReference type="ARBA" id="ARBA00022703"/>
    </source>
</evidence>
<evidence type="ECO:0000256" key="6">
    <source>
        <dbReference type="ARBA" id="ARBA00023136"/>
    </source>
</evidence>
<feature type="region of interest" description="Disordered" evidence="7">
    <location>
        <begin position="1"/>
        <end position="23"/>
    </location>
</feature>
<dbReference type="Pfam" id="PF00452">
    <property type="entry name" value="Bcl-2"/>
    <property type="match status" value="1"/>
</dbReference>
<feature type="non-terminal residue" evidence="10">
    <location>
        <position position="336"/>
    </location>
</feature>
<organism evidence="10 11">
    <name type="scientific">Brenthis ino</name>
    <name type="common">lesser marbled fritillary</name>
    <dbReference type="NCBI Taxonomy" id="405034"/>
    <lineage>
        <taxon>Eukaryota</taxon>
        <taxon>Metazoa</taxon>
        <taxon>Ecdysozoa</taxon>
        <taxon>Arthropoda</taxon>
        <taxon>Hexapoda</taxon>
        <taxon>Insecta</taxon>
        <taxon>Pterygota</taxon>
        <taxon>Neoptera</taxon>
        <taxon>Endopterygota</taxon>
        <taxon>Lepidoptera</taxon>
        <taxon>Glossata</taxon>
        <taxon>Ditrysia</taxon>
        <taxon>Papilionoidea</taxon>
        <taxon>Nymphalidae</taxon>
        <taxon>Heliconiinae</taxon>
        <taxon>Argynnini</taxon>
        <taxon>Brenthis</taxon>
    </lineage>
</organism>
<keyword evidence="11" id="KW-1185">Reference proteome</keyword>
<reference evidence="10" key="1">
    <citation type="submission" date="2021-12" db="EMBL/GenBank/DDBJ databases">
        <authorList>
            <person name="Martin H S."/>
        </authorList>
    </citation>
    <scope>NUCLEOTIDE SEQUENCE</scope>
</reference>
<feature type="domain" description="Bcl-2 Bcl-2 homology region 1-3" evidence="9">
    <location>
        <begin position="178"/>
        <end position="287"/>
    </location>
</feature>
<feature type="transmembrane region" description="Helical" evidence="8">
    <location>
        <begin position="309"/>
        <end position="328"/>
    </location>
</feature>
<keyword evidence="5 8" id="KW-1133">Transmembrane helix</keyword>
<dbReference type="GO" id="GO:0008630">
    <property type="term" value="P:intrinsic apoptotic signaling pathway in response to DNA damage"/>
    <property type="evidence" value="ECO:0007669"/>
    <property type="project" value="TreeGrafter"/>
</dbReference>
<dbReference type="PROSITE" id="PS50062">
    <property type="entry name" value="BCL2_FAMILY"/>
    <property type="match status" value="1"/>
</dbReference>
<proteinExistence type="inferred from homology"/>
<dbReference type="GO" id="GO:0001836">
    <property type="term" value="P:release of cytochrome c from mitochondria"/>
    <property type="evidence" value="ECO:0007669"/>
    <property type="project" value="TreeGrafter"/>
</dbReference>
<dbReference type="EMBL" id="OV170225">
    <property type="protein sequence ID" value="CAH0725810.1"/>
    <property type="molecule type" value="Genomic_DNA"/>
</dbReference>
<accession>A0A8J9VG84</accession>
<dbReference type="InterPro" id="IPR026298">
    <property type="entry name" value="Bcl-2_fam"/>
</dbReference>
<dbReference type="Proteomes" id="UP000838878">
    <property type="component" value="Chromosome 5"/>
</dbReference>
<evidence type="ECO:0000313" key="11">
    <source>
        <dbReference type="Proteomes" id="UP000838878"/>
    </source>
</evidence>
<evidence type="ECO:0000256" key="2">
    <source>
        <dbReference type="ARBA" id="ARBA00009458"/>
    </source>
</evidence>
<name>A0A8J9VG84_9NEOP</name>
<dbReference type="GO" id="GO:0042981">
    <property type="term" value="P:regulation of apoptotic process"/>
    <property type="evidence" value="ECO:0007669"/>
    <property type="project" value="InterPro"/>
</dbReference>
<dbReference type="InterPro" id="IPR002475">
    <property type="entry name" value="Bcl2-like"/>
</dbReference>
<dbReference type="GO" id="GO:0051400">
    <property type="term" value="F:BH domain binding"/>
    <property type="evidence" value="ECO:0007669"/>
    <property type="project" value="TreeGrafter"/>
</dbReference>
<evidence type="ECO:0000313" key="10">
    <source>
        <dbReference type="EMBL" id="CAH0725810.1"/>
    </source>
</evidence>
<keyword evidence="3 8" id="KW-0812">Transmembrane</keyword>
<dbReference type="PANTHER" id="PTHR11256:SF48">
    <property type="entry name" value="BCL-2-RELATED OVARIAN KILLER PROTEIN"/>
    <property type="match status" value="1"/>
</dbReference>
<feature type="compositionally biased region" description="Polar residues" evidence="7">
    <location>
        <begin position="12"/>
        <end position="23"/>
    </location>
</feature>
<evidence type="ECO:0000259" key="9">
    <source>
        <dbReference type="Pfam" id="PF00452"/>
    </source>
</evidence>
<dbReference type="InterPro" id="IPR020726">
    <property type="entry name" value="Bcl2_BH2_motif_CS"/>
</dbReference>
<dbReference type="InterPro" id="IPR036834">
    <property type="entry name" value="Bcl-2-like_sf"/>
</dbReference>
<dbReference type="SUPFAM" id="SSF56854">
    <property type="entry name" value="Bcl-2 inhibitors of programmed cell death"/>
    <property type="match status" value="1"/>
</dbReference>
<dbReference type="InterPro" id="IPR046371">
    <property type="entry name" value="Bcl-2_BH1-3"/>
</dbReference>
<evidence type="ECO:0000256" key="3">
    <source>
        <dbReference type="ARBA" id="ARBA00022692"/>
    </source>
</evidence>
<comment type="subcellular location">
    <subcellularLocation>
        <location evidence="1">Membrane</location>
        <topology evidence="1">Single-pass membrane protein</topology>
    </subcellularLocation>
</comment>
<comment type="similarity">
    <text evidence="2">Belongs to the Bcl-2 family.</text>
</comment>
<keyword evidence="4" id="KW-0053">Apoptosis</keyword>
<dbReference type="GO" id="GO:0005741">
    <property type="term" value="C:mitochondrial outer membrane"/>
    <property type="evidence" value="ECO:0007669"/>
    <property type="project" value="TreeGrafter"/>
</dbReference>
<keyword evidence="6 8" id="KW-0472">Membrane</keyword>
<evidence type="ECO:0000256" key="7">
    <source>
        <dbReference type="SAM" id="MobiDB-lite"/>
    </source>
</evidence>
<dbReference type="PROSITE" id="PS01258">
    <property type="entry name" value="BH2"/>
    <property type="match status" value="1"/>
</dbReference>
<evidence type="ECO:0000256" key="1">
    <source>
        <dbReference type="ARBA" id="ARBA00004167"/>
    </source>
</evidence>
<evidence type="ECO:0000256" key="8">
    <source>
        <dbReference type="SAM" id="Phobius"/>
    </source>
</evidence>
<sequence>MVSDIGPIPDSRWQSGGKKTQENNNIAIHVTPPDGEEDDEFVPQLRMRRKFSTPLSALSGSVDGYMDQDLRCSPSRCLSPLDRTKRRFSTMVSSAAAAAVSRRLSATIGWCLATPTHVKPQIVRQGRALCLQYIRTQIRRSPSCPNKQIVLKRLQTMLETECGEEAVNNTETGVLAALRALCAALERKRPDAFRHVARQATRAPSAMLRSDSALAELTLALARRITRENITWSKIAAVYCICGALSREAAEAADGEPALELVAAPAAAIADLLHDEPGSWIACHGGWNGLIERLRISERDQRSEKTLRVMVSFFVIVCLVLLLLRWVLRAHPAYYE</sequence>
<dbReference type="AlphaFoldDB" id="A0A8J9VG84"/>
<gene>
    <name evidence="10" type="ORF">BINO364_LOCUS11356</name>
</gene>
<dbReference type="PANTHER" id="PTHR11256">
    <property type="entry name" value="BCL-2 RELATED"/>
    <property type="match status" value="1"/>
</dbReference>
<dbReference type="GO" id="GO:0097192">
    <property type="term" value="P:extrinsic apoptotic signaling pathway in absence of ligand"/>
    <property type="evidence" value="ECO:0007669"/>
    <property type="project" value="TreeGrafter"/>
</dbReference>
<evidence type="ECO:0000256" key="5">
    <source>
        <dbReference type="ARBA" id="ARBA00022989"/>
    </source>
</evidence>
<dbReference type="Gene3D" id="1.10.437.10">
    <property type="entry name" value="Blc2-like"/>
    <property type="match status" value="1"/>
</dbReference>